<dbReference type="Pfam" id="PF00293">
    <property type="entry name" value="NUDIX"/>
    <property type="match status" value="1"/>
</dbReference>
<dbReference type="GO" id="GO:0006753">
    <property type="term" value="P:nucleoside phosphate metabolic process"/>
    <property type="evidence" value="ECO:0007669"/>
    <property type="project" value="TreeGrafter"/>
</dbReference>
<proteinExistence type="inferred from homology"/>
<keyword evidence="5 8" id="KW-0378">Hydrolase</keyword>
<evidence type="ECO:0000256" key="2">
    <source>
        <dbReference type="ARBA" id="ARBA00001946"/>
    </source>
</evidence>
<dbReference type="InterPro" id="IPR020476">
    <property type="entry name" value="Nudix_hydrolase"/>
</dbReference>
<dbReference type="Gene3D" id="3.90.79.10">
    <property type="entry name" value="Nucleoside Triphosphate Pyrophosphohydrolase"/>
    <property type="match status" value="1"/>
</dbReference>
<dbReference type="InterPro" id="IPR000086">
    <property type="entry name" value="NUDIX_hydrolase_dom"/>
</dbReference>
<dbReference type="PROSITE" id="PS00893">
    <property type="entry name" value="NUDIX_BOX"/>
    <property type="match status" value="1"/>
</dbReference>
<dbReference type="Proteomes" id="UP000245627">
    <property type="component" value="Unassembled WGS sequence"/>
</dbReference>
<evidence type="ECO:0000256" key="8">
    <source>
        <dbReference type="RuleBase" id="RU003476"/>
    </source>
</evidence>
<sequence>MTEPWKILQSEYIIKRPWATLRVDQVQLPNGLVKDEYYILEYPKWVNMVGFTEDNEIVFVRQYRHGAEKVLLELPAGVVEDGEEPEVAARREMMEETGYAFDEVTEICQLYANPATSGNLTYTYVMKGGRKVAEQELDDSEDIEVVILSIEEAKKMLLENGVGQALHTSALFYVLHHEGLF</sequence>
<comment type="catalytic activity">
    <reaction evidence="1">
        <text>GDP-alpha-D-mannose + H2O = alpha-D-mannose 1-phosphate + GMP + 2 H(+)</text>
        <dbReference type="Rhea" id="RHEA:27978"/>
        <dbReference type="ChEBI" id="CHEBI:15377"/>
        <dbReference type="ChEBI" id="CHEBI:15378"/>
        <dbReference type="ChEBI" id="CHEBI:57527"/>
        <dbReference type="ChEBI" id="CHEBI:58115"/>
        <dbReference type="ChEBI" id="CHEBI:58409"/>
    </reaction>
</comment>
<dbReference type="CDD" id="cd03424">
    <property type="entry name" value="NUDIX_ADPRase_Nudt5_UGPPase_Nudt14"/>
    <property type="match status" value="1"/>
</dbReference>
<comment type="cofactor">
    <cofactor evidence="2">
        <name>Mg(2+)</name>
        <dbReference type="ChEBI" id="CHEBI:18420"/>
    </cofactor>
</comment>
<gene>
    <name evidence="10" type="ORF">DC487_07605</name>
</gene>
<evidence type="ECO:0000259" key="9">
    <source>
        <dbReference type="PROSITE" id="PS51462"/>
    </source>
</evidence>
<dbReference type="InterPro" id="IPR020084">
    <property type="entry name" value="NUDIX_hydrolase_CS"/>
</dbReference>
<feature type="domain" description="Nudix hydrolase" evidence="9">
    <location>
        <begin position="41"/>
        <end position="171"/>
    </location>
</feature>
<dbReference type="InterPro" id="IPR015797">
    <property type="entry name" value="NUDIX_hydrolase-like_dom_sf"/>
</dbReference>
<comment type="similarity">
    <text evidence="3">Belongs to the Nudix hydrolase family. NudK subfamily.</text>
</comment>
<dbReference type="GO" id="GO:0016462">
    <property type="term" value="F:pyrophosphatase activity"/>
    <property type="evidence" value="ECO:0007669"/>
    <property type="project" value="UniProtKB-ARBA"/>
</dbReference>
<evidence type="ECO:0000256" key="4">
    <source>
        <dbReference type="ARBA" id="ARBA00016377"/>
    </source>
</evidence>
<accession>A0A2T8HK78</accession>
<dbReference type="PANTHER" id="PTHR11839">
    <property type="entry name" value="UDP/ADP-SUGAR PYROPHOSPHATASE"/>
    <property type="match status" value="1"/>
</dbReference>
<evidence type="ECO:0000313" key="11">
    <source>
        <dbReference type="Proteomes" id="UP000245627"/>
    </source>
</evidence>
<evidence type="ECO:0000256" key="6">
    <source>
        <dbReference type="ARBA" id="ARBA00032162"/>
    </source>
</evidence>
<dbReference type="PANTHER" id="PTHR11839:SF18">
    <property type="entry name" value="NUDIX HYDROLASE DOMAIN-CONTAINING PROTEIN"/>
    <property type="match status" value="1"/>
</dbReference>
<comment type="caution">
    <text evidence="10">The sequence shown here is derived from an EMBL/GenBank/DDBJ whole genome shotgun (WGS) entry which is preliminary data.</text>
</comment>
<dbReference type="GO" id="GO:0019693">
    <property type="term" value="P:ribose phosphate metabolic process"/>
    <property type="evidence" value="ECO:0007669"/>
    <property type="project" value="TreeGrafter"/>
</dbReference>
<organism evidence="10 11">
    <name type="scientific">Sphingobacterium corticibacter</name>
    <dbReference type="NCBI Taxonomy" id="2171749"/>
    <lineage>
        <taxon>Bacteria</taxon>
        <taxon>Pseudomonadati</taxon>
        <taxon>Bacteroidota</taxon>
        <taxon>Sphingobacteriia</taxon>
        <taxon>Sphingobacteriales</taxon>
        <taxon>Sphingobacteriaceae</taxon>
        <taxon>Sphingobacterium</taxon>
    </lineage>
</organism>
<dbReference type="GO" id="GO:0005829">
    <property type="term" value="C:cytosol"/>
    <property type="evidence" value="ECO:0007669"/>
    <property type="project" value="TreeGrafter"/>
</dbReference>
<evidence type="ECO:0000256" key="1">
    <source>
        <dbReference type="ARBA" id="ARBA00000847"/>
    </source>
</evidence>
<name>A0A2T8HK78_9SPHI</name>
<dbReference type="OrthoDB" id="9806150at2"/>
<dbReference type="AlphaFoldDB" id="A0A2T8HK78"/>
<dbReference type="PROSITE" id="PS51462">
    <property type="entry name" value="NUDIX"/>
    <property type="match status" value="1"/>
</dbReference>
<keyword evidence="11" id="KW-1185">Reference proteome</keyword>
<evidence type="ECO:0000256" key="3">
    <source>
        <dbReference type="ARBA" id="ARBA00007275"/>
    </source>
</evidence>
<evidence type="ECO:0000256" key="7">
    <source>
        <dbReference type="ARBA" id="ARBA00032272"/>
    </source>
</evidence>
<protein>
    <recommendedName>
        <fullName evidence="4">GDP-mannose pyrophosphatase</fullName>
    </recommendedName>
    <alternativeName>
        <fullName evidence="6">GDP-mannose hydrolase</fullName>
    </alternativeName>
    <alternativeName>
        <fullName evidence="7">GDPMK</fullName>
    </alternativeName>
</protein>
<evidence type="ECO:0000313" key="10">
    <source>
        <dbReference type="EMBL" id="PVH25790.1"/>
    </source>
</evidence>
<dbReference type="EMBL" id="QDKG01000002">
    <property type="protein sequence ID" value="PVH25790.1"/>
    <property type="molecule type" value="Genomic_DNA"/>
</dbReference>
<dbReference type="PRINTS" id="PR00502">
    <property type="entry name" value="NUDIXFAMILY"/>
</dbReference>
<dbReference type="RefSeq" id="WP_116775361.1">
    <property type="nucleotide sequence ID" value="NZ_QDKG01000002.1"/>
</dbReference>
<dbReference type="SUPFAM" id="SSF55811">
    <property type="entry name" value="Nudix"/>
    <property type="match status" value="1"/>
</dbReference>
<reference evidence="10 11" key="1">
    <citation type="submission" date="2018-04" db="EMBL/GenBank/DDBJ databases">
        <title>Sphingobacterium cortibacter sp. nov.</title>
        <authorList>
            <person name="Li Y."/>
        </authorList>
    </citation>
    <scope>NUCLEOTIDE SEQUENCE [LARGE SCALE GENOMIC DNA]</scope>
    <source>
        <strain evidence="10 11">2c-3</strain>
    </source>
</reference>
<evidence type="ECO:0000256" key="5">
    <source>
        <dbReference type="ARBA" id="ARBA00022801"/>
    </source>
</evidence>